<dbReference type="PROSITE" id="PS50405">
    <property type="entry name" value="GST_CTER"/>
    <property type="match status" value="1"/>
</dbReference>
<protein>
    <recommendedName>
        <fullName evidence="1">GST C-terminal domain-containing protein</fullName>
    </recommendedName>
</protein>
<dbReference type="EMBL" id="JBHFEH010000004">
    <property type="protein sequence ID" value="KAL2057717.1"/>
    <property type="molecule type" value="Genomic_DNA"/>
</dbReference>
<evidence type="ECO:0000259" key="1">
    <source>
        <dbReference type="PROSITE" id="PS50405"/>
    </source>
</evidence>
<feature type="domain" description="GST C-terminal" evidence="1">
    <location>
        <begin position="165"/>
        <end position="244"/>
    </location>
</feature>
<keyword evidence="3" id="KW-1185">Reference proteome</keyword>
<organism evidence="2 3">
    <name type="scientific">Lepraria finkii</name>
    <dbReference type="NCBI Taxonomy" id="1340010"/>
    <lineage>
        <taxon>Eukaryota</taxon>
        <taxon>Fungi</taxon>
        <taxon>Dikarya</taxon>
        <taxon>Ascomycota</taxon>
        <taxon>Pezizomycotina</taxon>
        <taxon>Lecanoromycetes</taxon>
        <taxon>OSLEUM clade</taxon>
        <taxon>Lecanoromycetidae</taxon>
        <taxon>Lecanorales</taxon>
        <taxon>Lecanorineae</taxon>
        <taxon>Stereocaulaceae</taxon>
        <taxon>Lepraria</taxon>
    </lineage>
</organism>
<dbReference type="InterPro" id="IPR036282">
    <property type="entry name" value="Glutathione-S-Trfase_C_sf"/>
</dbReference>
<evidence type="ECO:0000313" key="2">
    <source>
        <dbReference type="EMBL" id="KAL2057717.1"/>
    </source>
</evidence>
<dbReference type="PANTHER" id="PTHR32419">
    <property type="entry name" value="GLUTATHIONYL-HYDROQUINONE REDUCTASE"/>
    <property type="match status" value="1"/>
</dbReference>
<comment type="caution">
    <text evidence="2">The sequence shown here is derived from an EMBL/GenBank/DDBJ whole genome shotgun (WGS) entry which is preliminary data.</text>
</comment>
<dbReference type="Proteomes" id="UP001590951">
    <property type="component" value="Unassembled WGS sequence"/>
</dbReference>
<name>A0ABR4BIS5_9LECA</name>
<dbReference type="Gene3D" id="3.40.30.10">
    <property type="entry name" value="Glutaredoxin"/>
    <property type="match status" value="2"/>
</dbReference>
<reference evidence="2 3" key="1">
    <citation type="submission" date="2024-09" db="EMBL/GenBank/DDBJ databases">
        <title>Rethinking Asexuality: The Enigmatic Case of Functional Sexual Genes in Lepraria (Stereocaulaceae).</title>
        <authorList>
            <person name="Doellman M."/>
            <person name="Sun Y."/>
            <person name="Barcenas-Pena A."/>
            <person name="Lumbsch H.T."/>
            <person name="Grewe F."/>
        </authorList>
    </citation>
    <scope>NUCLEOTIDE SEQUENCE [LARGE SCALE GENOMIC DNA]</scope>
    <source>
        <strain evidence="2 3">Grewe 0041</strain>
    </source>
</reference>
<evidence type="ECO:0000313" key="3">
    <source>
        <dbReference type="Proteomes" id="UP001590951"/>
    </source>
</evidence>
<dbReference type="InterPro" id="IPR016639">
    <property type="entry name" value="GST_Omega/GSH"/>
</dbReference>
<gene>
    <name evidence="2" type="ORF">ABVK25_002101</name>
</gene>
<proteinExistence type="predicted"/>
<sequence length="244" mass="27982">MYKVLYISLVCPCAQRAKLVRTLKGLRDIIQLVVLDYELFPEGWSFTGRLGTDTKDPVYGFTRLSQLYLKADPEYKGRVYRSCILPFLHLLPLHSKFPAFSLTDRSVSLKENAEIATVQRLWDTKHSIIVSNESAEIIRMLYSSFDQFLPADLREANKANGGLFPIHLHAEIEEMNDWIYHTINNGVYKAGFATKQDVYEENCVEVFKSLDRVEEVLANSSGPYLLGKYLTEADIRLFPTKCEI</sequence>
<dbReference type="Gene3D" id="1.20.1050.10">
    <property type="match status" value="1"/>
</dbReference>
<dbReference type="PANTHER" id="PTHR32419:SF6">
    <property type="entry name" value="GLUTATHIONE S-TRANSFERASE OMEGA-LIKE 1-RELATED"/>
    <property type="match status" value="1"/>
</dbReference>
<dbReference type="SUPFAM" id="SSF47616">
    <property type="entry name" value="GST C-terminal domain-like"/>
    <property type="match status" value="1"/>
</dbReference>
<dbReference type="InterPro" id="IPR010987">
    <property type="entry name" value="Glutathione-S-Trfase_C-like"/>
</dbReference>
<accession>A0ABR4BIS5</accession>